<gene>
    <name evidence="1" type="ORF">BDV98DRAFT_577108</name>
</gene>
<evidence type="ECO:0000313" key="1">
    <source>
        <dbReference type="EMBL" id="TFK95838.1"/>
    </source>
</evidence>
<sequence>MRMENSTITAKHLRQLKITGISVLHGMCRDLSWVEILDVTAGNLLPYNHGLHGLEHLTHLAVSILSETFQDPDQNAVLTSLRPLKGLRILLDWERVASSITERRLDLKTVIDHHGRSLQHLSVLRWDPTFDIEKTSDMQCLRNFSGLGMDDLLYISNHCLRLRSLRFDLDVYPEYHENTPTREIGMSYRPSKEPAHEFPPDFQSLAHVFRLLGASDSFPSLDQLGITFLLRRPRSRSWQPPWTKFVNATHVRELWGLINAERVRPLAELRVAQADYRMTDTGERLHGQEYPSLRERRSFKRWFRASHIKGERHGTVESCQVEERGQIFRLVHRR</sequence>
<proteinExistence type="predicted"/>
<organism evidence="1 2">
    <name type="scientific">Pterulicium gracile</name>
    <dbReference type="NCBI Taxonomy" id="1884261"/>
    <lineage>
        <taxon>Eukaryota</taxon>
        <taxon>Fungi</taxon>
        <taxon>Dikarya</taxon>
        <taxon>Basidiomycota</taxon>
        <taxon>Agaricomycotina</taxon>
        <taxon>Agaricomycetes</taxon>
        <taxon>Agaricomycetidae</taxon>
        <taxon>Agaricales</taxon>
        <taxon>Pleurotineae</taxon>
        <taxon>Pterulaceae</taxon>
        <taxon>Pterulicium</taxon>
    </lineage>
</organism>
<accession>A0A5C3Q6K1</accession>
<name>A0A5C3Q6K1_9AGAR</name>
<evidence type="ECO:0000313" key="2">
    <source>
        <dbReference type="Proteomes" id="UP000305067"/>
    </source>
</evidence>
<keyword evidence="2" id="KW-1185">Reference proteome</keyword>
<reference evidence="1 2" key="1">
    <citation type="journal article" date="2019" name="Nat. Ecol. Evol.">
        <title>Megaphylogeny resolves global patterns of mushroom evolution.</title>
        <authorList>
            <person name="Varga T."/>
            <person name="Krizsan K."/>
            <person name="Foldi C."/>
            <person name="Dima B."/>
            <person name="Sanchez-Garcia M."/>
            <person name="Sanchez-Ramirez S."/>
            <person name="Szollosi G.J."/>
            <person name="Szarkandi J.G."/>
            <person name="Papp V."/>
            <person name="Albert L."/>
            <person name="Andreopoulos W."/>
            <person name="Angelini C."/>
            <person name="Antonin V."/>
            <person name="Barry K.W."/>
            <person name="Bougher N.L."/>
            <person name="Buchanan P."/>
            <person name="Buyck B."/>
            <person name="Bense V."/>
            <person name="Catcheside P."/>
            <person name="Chovatia M."/>
            <person name="Cooper J."/>
            <person name="Damon W."/>
            <person name="Desjardin D."/>
            <person name="Finy P."/>
            <person name="Geml J."/>
            <person name="Haridas S."/>
            <person name="Hughes K."/>
            <person name="Justo A."/>
            <person name="Karasinski D."/>
            <person name="Kautmanova I."/>
            <person name="Kiss B."/>
            <person name="Kocsube S."/>
            <person name="Kotiranta H."/>
            <person name="LaButti K.M."/>
            <person name="Lechner B.E."/>
            <person name="Liimatainen K."/>
            <person name="Lipzen A."/>
            <person name="Lukacs Z."/>
            <person name="Mihaltcheva S."/>
            <person name="Morgado L.N."/>
            <person name="Niskanen T."/>
            <person name="Noordeloos M.E."/>
            <person name="Ohm R.A."/>
            <person name="Ortiz-Santana B."/>
            <person name="Ovrebo C."/>
            <person name="Racz N."/>
            <person name="Riley R."/>
            <person name="Savchenko A."/>
            <person name="Shiryaev A."/>
            <person name="Soop K."/>
            <person name="Spirin V."/>
            <person name="Szebenyi C."/>
            <person name="Tomsovsky M."/>
            <person name="Tulloss R.E."/>
            <person name="Uehling J."/>
            <person name="Grigoriev I.V."/>
            <person name="Vagvolgyi C."/>
            <person name="Papp T."/>
            <person name="Martin F.M."/>
            <person name="Miettinen O."/>
            <person name="Hibbett D.S."/>
            <person name="Nagy L.G."/>
        </authorList>
    </citation>
    <scope>NUCLEOTIDE SEQUENCE [LARGE SCALE GENOMIC DNA]</scope>
    <source>
        <strain evidence="1 2">CBS 309.79</strain>
    </source>
</reference>
<dbReference type="Proteomes" id="UP000305067">
    <property type="component" value="Unassembled WGS sequence"/>
</dbReference>
<dbReference type="AlphaFoldDB" id="A0A5C3Q6K1"/>
<dbReference type="EMBL" id="ML178873">
    <property type="protein sequence ID" value="TFK95838.1"/>
    <property type="molecule type" value="Genomic_DNA"/>
</dbReference>
<protein>
    <submittedName>
        <fullName evidence="1">Uncharacterized protein</fullName>
    </submittedName>
</protein>